<protein>
    <recommendedName>
        <fullName evidence="3">exo-alpha-sialidase</fullName>
        <ecNumber evidence="3">3.2.1.18</ecNumber>
    </recommendedName>
</protein>
<dbReference type="SUPFAM" id="SSF50939">
    <property type="entry name" value="Sialidases"/>
    <property type="match status" value="1"/>
</dbReference>
<comment type="caution">
    <text evidence="6">The sequence shown here is derived from an EMBL/GenBank/DDBJ whole genome shotgun (WGS) entry which is preliminary data.</text>
</comment>
<proteinExistence type="inferred from homology"/>
<dbReference type="GO" id="GO:0016020">
    <property type="term" value="C:membrane"/>
    <property type="evidence" value="ECO:0007669"/>
    <property type="project" value="TreeGrafter"/>
</dbReference>
<dbReference type="GO" id="GO:0006689">
    <property type="term" value="P:ganglioside catabolic process"/>
    <property type="evidence" value="ECO:0007669"/>
    <property type="project" value="TreeGrafter"/>
</dbReference>
<evidence type="ECO:0000256" key="3">
    <source>
        <dbReference type="ARBA" id="ARBA00012733"/>
    </source>
</evidence>
<dbReference type="EMBL" id="SJPX01000004">
    <property type="protein sequence ID" value="TWU49231.1"/>
    <property type="molecule type" value="Genomic_DNA"/>
</dbReference>
<dbReference type="Proteomes" id="UP000317977">
    <property type="component" value="Unassembled WGS sequence"/>
</dbReference>
<evidence type="ECO:0000256" key="2">
    <source>
        <dbReference type="ARBA" id="ARBA00009348"/>
    </source>
</evidence>
<comment type="catalytic activity">
    <reaction evidence="1">
        <text>Hydrolysis of alpha-(2-&gt;3)-, alpha-(2-&gt;6)-, alpha-(2-&gt;8)- glycosidic linkages of terminal sialic acid residues in oligosaccharides, glycoproteins, glycolipids, colominic acid and synthetic substrates.</text>
        <dbReference type="EC" id="3.2.1.18"/>
    </reaction>
</comment>
<dbReference type="GO" id="GO:0009313">
    <property type="term" value="P:oligosaccharide catabolic process"/>
    <property type="evidence" value="ECO:0007669"/>
    <property type="project" value="TreeGrafter"/>
</dbReference>
<evidence type="ECO:0000256" key="1">
    <source>
        <dbReference type="ARBA" id="ARBA00000427"/>
    </source>
</evidence>
<dbReference type="GO" id="GO:0005737">
    <property type="term" value="C:cytoplasm"/>
    <property type="evidence" value="ECO:0007669"/>
    <property type="project" value="TreeGrafter"/>
</dbReference>
<name>A0A5C6ENN9_9BACT</name>
<gene>
    <name evidence="6" type="primary">nedA_2</name>
    <name evidence="6" type="ORF">Poly59_38450</name>
</gene>
<dbReference type="InterPro" id="IPR026856">
    <property type="entry name" value="Sialidase_fam"/>
</dbReference>
<organism evidence="6 7">
    <name type="scientific">Rubripirellula reticaptiva</name>
    <dbReference type="NCBI Taxonomy" id="2528013"/>
    <lineage>
        <taxon>Bacteria</taxon>
        <taxon>Pseudomonadati</taxon>
        <taxon>Planctomycetota</taxon>
        <taxon>Planctomycetia</taxon>
        <taxon>Pirellulales</taxon>
        <taxon>Pirellulaceae</taxon>
        <taxon>Rubripirellula</taxon>
    </lineage>
</organism>
<dbReference type="InterPro" id="IPR036278">
    <property type="entry name" value="Sialidase_sf"/>
</dbReference>
<sequence precursor="true">MKCFFLLAVAVACVVCCCTNGLADEPAFSQTVFQMRDIPVGVPREGHAKDAKAYGYRIPSLLVTSKGSILAFAERRLGFHDHAQNDIVLKRSTDNGNSWSDEIVAYENGMNSINDPLTVQLDSGRILLMFARFPYGRHARNAGWIKQAELGYDDPAVNVLTFLCHSDDDGLTWSKPVDISRQVKPSQFVNANTPGAMVQLSKGPHKGRVITGLWGALPPAKDGKLSWQVVAAYSDDNGETWKRTEPLEDESGEGFPNECQVAEAANGDIVLVSRNHEGVTFRKKAISHDSGETWGPVNIDQGLPSVACMGALIKGPVKDGGTWDLWASFPSNSGRENGQIVVSRDNGQSWQIVEIISGPFAYSTLQVASDQKSLLCFYEAANREVILVAIPFSELQ</sequence>
<dbReference type="OrthoDB" id="7294637at2"/>
<keyword evidence="4" id="KW-0732">Signal</keyword>
<keyword evidence="7" id="KW-1185">Reference proteome</keyword>
<evidence type="ECO:0000313" key="7">
    <source>
        <dbReference type="Proteomes" id="UP000317977"/>
    </source>
</evidence>
<dbReference type="EC" id="3.2.1.18" evidence="3"/>
<dbReference type="RefSeq" id="WP_146535522.1">
    <property type="nucleotide sequence ID" value="NZ_SJPX01000004.1"/>
</dbReference>
<reference evidence="6 7" key="1">
    <citation type="submission" date="2019-02" db="EMBL/GenBank/DDBJ databases">
        <title>Deep-cultivation of Planctomycetes and their phenomic and genomic characterization uncovers novel biology.</title>
        <authorList>
            <person name="Wiegand S."/>
            <person name="Jogler M."/>
            <person name="Boedeker C."/>
            <person name="Pinto D."/>
            <person name="Vollmers J."/>
            <person name="Rivas-Marin E."/>
            <person name="Kohn T."/>
            <person name="Peeters S.H."/>
            <person name="Heuer A."/>
            <person name="Rast P."/>
            <person name="Oberbeckmann S."/>
            <person name="Bunk B."/>
            <person name="Jeske O."/>
            <person name="Meyerdierks A."/>
            <person name="Storesund J.E."/>
            <person name="Kallscheuer N."/>
            <person name="Luecker S."/>
            <person name="Lage O.M."/>
            <person name="Pohl T."/>
            <person name="Merkel B.J."/>
            <person name="Hornburger P."/>
            <person name="Mueller R.-W."/>
            <person name="Bruemmer F."/>
            <person name="Labrenz M."/>
            <person name="Spormann A.M."/>
            <person name="Op Den Camp H."/>
            <person name="Overmann J."/>
            <person name="Amann R."/>
            <person name="Jetten M.S.M."/>
            <person name="Mascher T."/>
            <person name="Medema M.H."/>
            <person name="Devos D.P."/>
            <person name="Kaster A.-K."/>
            <person name="Ovreas L."/>
            <person name="Rohde M."/>
            <person name="Galperin M.Y."/>
            <person name="Jogler C."/>
        </authorList>
    </citation>
    <scope>NUCLEOTIDE SEQUENCE [LARGE SCALE GENOMIC DNA]</scope>
    <source>
        <strain evidence="6 7">Poly59</strain>
    </source>
</reference>
<dbReference type="GO" id="GO:0004308">
    <property type="term" value="F:exo-alpha-sialidase activity"/>
    <property type="evidence" value="ECO:0007669"/>
    <property type="project" value="UniProtKB-EC"/>
</dbReference>
<accession>A0A5C6ENN9</accession>
<evidence type="ECO:0000256" key="4">
    <source>
        <dbReference type="SAM" id="SignalP"/>
    </source>
</evidence>
<dbReference type="Gene3D" id="2.120.10.10">
    <property type="match status" value="1"/>
</dbReference>
<comment type="similarity">
    <text evidence="2">Belongs to the glycosyl hydrolase 33 family.</text>
</comment>
<evidence type="ECO:0000259" key="5">
    <source>
        <dbReference type="Pfam" id="PF13088"/>
    </source>
</evidence>
<dbReference type="AlphaFoldDB" id="A0A5C6ENN9"/>
<dbReference type="InterPro" id="IPR011040">
    <property type="entry name" value="Sialidase"/>
</dbReference>
<dbReference type="CDD" id="cd15482">
    <property type="entry name" value="Sialidase_non-viral"/>
    <property type="match status" value="1"/>
</dbReference>
<dbReference type="PANTHER" id="PTHR10628">
    <property type="entry name" value="SIALIDASE"/>
    <property type="match status" value="1"/>
</dbReference>
<dbReference type="Pfam" id="PF13088">
    <property type="entry name" value="BNR_2"/>
    <property type="match status" value="1"/>
</dbReference>
<dbReference type="PANTHER" id="PTHR10628:SF30">
    <property type="entry name" value="EXO-ALPHA-SIALIDASE"/>
    <property type="match status" value="1"/>
</dbReference>
<feature type="signal peptide" evidence="4">
    <location>
        <begin position="1"/>
        <end position="23"/>
    </location>
</feature>
<feature type="chain" id="PRO_5022681710" description="exo-alpha-sialidase" evidence="4">
    <location>
        <begin position="24"/>
        <end position="396"/>
    </location>
</feature>
<keyword evidence="6" id="KW-0326">Glycosidase</keyword>
<feature type="domain" description="Sialidase" evidence="5">
    <location>
        <begin position="83"/>
        <end position="370"/>
    </location>
</feature>
<keyword evidence="6" id="KW-0378">Hydrolase</keyword>
<evidence type="ECO:0000313" key="6">
    <source>
        <dbReference type="EMBL" id="TWU49231.1"/>
    </source>
</evidence>